<keyword evidence="7" id="KW-0915">Sodium</keyword>
<keyword evidence="6 13" id="KW-1133">Transmembrane helix</keyword>
<evidence type="ECO:0000256" key="7">
    <source>
        <dbReference type="ARBA" id="ARBA00023053"/>
    </source>
</evidence>
<evidence type="ECO:0000256" key="9">
    <source>
        <dbReference type="ARBA" id="ARBA00023136"/>
    </source>
</evidence>
<keyword evidence="3 12" id="KW-0813">Transport</keyword>
<dbReference type="FunFam" id="1.10.287.770:FF:000008">
    <property type="entry name" value="pickpocket protein 28"/>
    <property type="match status" value="1"/>
</dbReference>
<dbReference type="InterPro" id="IPR020903">
    <property type="entry name" value="ENaC_CS"/>
</dbReference>
<evidence type="ECO:0000313" key="15">
    <source>
        <dbReference type="Proteomes" id="UP001162162"/>
    </source>
</evidence>
<protein>
    <submittedName>
        <fullName evidence="14">Uncharacterized protein</fullName>
    </submittedName>
</protein>
<dbReference type="Gene3D" id="1.10.287.770">
    <property type="entry name" value="YojJ-like"/>
    <property type="match status" value="1"/>
</dbReference>
<keyword evidence="9 13" id="KW-0472">Membrane</keyword>
<evidence type="ECO:0000256" key="5">
    <source>
        <dbReference type="ARBA" id="ARBA00022692"/>
    </source>
</evidence>
<dbReference type="InterPro" id="IPR001873">
    <property type="entry name" value="ENaC"/>
</dbReference>
<dbReference type="Pfam" id="PF00858">
    <property type="entry name" value="ASC"/>
    <property type="match status" value="2"/>
</dbReference>
<evidence type="ECO:0000256" key="13">
    <source>
        <dbReference type="SAM" id="Phobius"/>
    </source>
</evidence>
<dbReference type="GO" id="GO:0005886">
    <property type="term" value="C:plasma membrane"/>
    <property type="evidence" value="ECO:0007669"/>
    <property type="project" value="TreeGrafter"/>
</dbReference>
<evidence type="ECO:0000256" key="11">
    <source>
        <dbReference type="ARBA" id="ARBA00023303"/>
    </source>
</evidence>
<evidence type="ECO:0000256" key="4">
    <source>
        <dbReference type="ARBA" id="ARBA00022461"/>
    </source>
</evidence>
<keyword evidence="8 12" id="KW-0406">Ion transport</keyword>
<evidence type="ECO:0000256" key="8">
    <source>
        <dbReference type="ARBA" id="ARBA00023065"/>
    </source>
</evidence>
<accession>A0AAV8YIY2</accession>
<evidence type="ECO:0000256" key="1">
    <source>
        <dbReference type="ARBA" id="ARBA00004141"/>
    </source>
</evidence>
<dbReference type="Proteomes" id="UP001162162">
    <property type="component" value="Unassembled WGS sequence"/>
</dbReference>
<evidence type="ECO:0000256" key="6">
    <source>
        <dbReference type="ARBA" id="ARBA00022989"/>
    </source>
</evidence>
<keyword evidence="10 12" id="KW-0739">Sodium transport</keyword>
<dbReference type="PROSITE" id="PS01206">
    <property type="entry name" value="ASC"/>
    <property type="match status" value="1"/>
</dbReference>
<evidence type="ECO:0000256" key="12">
    <source>
        <dbReference type="RuleBase" id="RU000679"/>
    </source>
</evidence>
<comment type="subcellular location">
    <subcellularLocation>
        <location evidence="1">Membrane</location>
        <topology evidence="1">Multi-pass membrane protein</topology>
    </subcellularLocation>
</comment>
<comment type="similarity">
    <text evidence="2 12">Belongs to the amiloride-sensitive sodium channel (TC 1.A.6) family.</text>
</comment>
<reference evidence="14" key="1">
    <citation type="journal article" date="2023" name="Insect Mol. Biol.">
        <title>Genome sequencing provides insights into the evolution of gene families encoding plant cell wall-degrading enzymes in longhorned beetles.</title>
        <authorList>
            <person name="Shin N.R."/>
            <person name="Okamura Y."/>
            <person name="Kirsch R."/>
            <person name="Pauchet Y."/>
        </authorList>
    </citation>
    <scope>NUCLEOTIDE SEQUENCE</scope>
    <source>
        <strain evidence="14">AMC_N1</strain>
    </source>
</reference>
<evidence type="ECO:0000256" key="2">
    <source>
        <dbReference type="ARBA" id="ARBA00007193"/>
    </source>
</evidence>
<feature type="transmembrane region" description="Helical" evidence="13">
    <location>
        <begin position="189"/>
        <end position="213"/>
    </location>
</feature>
<dbReference type="AlphaFoldDB" id="A0AAV8YIY2"/>
<keyword evidence="5 12" id="KW-0812">Transmembrane</keyword>
<keyword evidence="15" id="KW-1185">Reference proteome</keyword>
<dbReference type="PANTHER" id="PTHR11690">
    <property type="entry name" value="AMILORIDE-SENSITIVE SODIUM CHANNEL-RELATED"/>
    <property type="match status" value="1"/>
</dbReference>
<keyword evidence="11 12" id="KW-0407">Ion channel</keyword>
<gene>
    <name evidence="14" type="ORF">NQ318_020412</name>
</gene>
<evidence type="ECO:0000256" key="3">
    <source>
        <dbReference type="ARBA" id="ARBA00022448"/>
    </source>
</evidence>
<sequence>MAYKDYMSHDRNTEGWTLEEGYPSTAKKDTFPRRAMSAGSSAGLFLLITAYQQDLDYICKGPVQGFKARHECCKPVRVIIRRYLELVMSINPDMMTTSPGLRNYDAHRRQCYFPDEKHLTFFRYYTQQNCQVECLTNYTSAKCGCVAYHMPRKIQMSRLTLYFKEQQFITSERNELYGLTDFLANCGGILGLFIGFSFLSIVEVFYFLTLRLVCNVKIYGRRYWSGSSNLMKQYGNAHD</sequence>
<keyword evidence="4 12" id="KW-0894">Sodium channel</keyword>
<dbReference type="GO" id="GO:0015280">
    <property type="term" value="F:ligand-gated sodium channel activity"/>
    <property type="evidence" value="ECO:0007669"/>
    <property type="project" value="TreeGrafter"/>
</dbReference>
<evidence type="ECO:0000256" key="10">
    <source>
        <dbReference type="ARBA" id="ARBA00023201"/>
    </source>
</evidence>
<proteinExistence type="inferred from homology"/>
<dbReference type="EMBL" id="JAPWTK010000082">
    <property type="protein sequence ID" value="KAJ8951539.1"/>
    <property type="molecule type" value="Genomic_DNA"/>
</dbReference>
<dbReference type="PANTHER" id="PTHR11690:SF288">
    <property type="entry name" value="AMILORIDE-SENSITIVE NA+ CHANNEL-RELATED"/>
    <property type="match status" value="1"/>
</dbReference>
<organism evidence="14 15">
    <name type="scientific">Aromia moschata</name>
    <dbReference type="NCBI Taxonomy" id="1265417"/>
    <lineage>
        <taxon>Eukaryota</taxon>
        <taxon>Metazoa</taxon>
        <taxon>Ecdysozoa</taxon>
        <taxon>Arthropoda</taxon>
        <taxon>Hexapoda</taxon>
        <taxon>Insecta</taxon>
        <taxon>Pterygota</taxon>
        <taxon>Neoptera</taxon>
        <taxon>Endopterygota</taxon>
        <taxon>Coleoptera</taxon>
        <taxon>Polyphaga</taxon>
        <taxon>Cucujiformia</taxon>
        <taxon>Chrysomeloidea</taxon>
        <taxon>Cerambycidae</taxon>
        <taxon>Cerambycinae</taxon>
        <taxon>Callichromatini</taxon>
        <taxon>Aromia</taxon>
    </lineage>
</organism>
<comment type="caution">
    <text evidence="14">The sequence shown here is derived from an EMBL/GenBank/DDBJ whole genome shotgun (WGS) entry which is preliminary data.</text>
</comment>
<name>A0AAV8YIY2_9CUCU</name>
<evidence type="ECO:0000313" key="14">
    <source>
        <dbReference type="EMBL" id="KAJ8951539.1"/>
    </source>
</evidence>